<dbReference type="GO" id="GO:0046872">
    <property type="term" value="F:metal ion binding"/>
    <property type="evidence" value="ECO:0007669"/>
    <property type="project" value="UniProtKB-KW"/>
</dbReference>
<protein>
    <recommendedName>
        <fullName evidence="6">Pentraxin family member</fullName>
    </recommendedName>
</protein>
<dbReference type="GO" id="GO:0005615">
    <property type="term" value="C:extracellular space"/>
    <property type="evidence" value="ECO:0007669"/>
    <property type="project" value="TreeGrafter"/>
</dbReference>
<dbReference type="Gene3D" id="2.60.120.200">
    <property type="match status" value="1"/>
</dbReference>
<dbReference type="GO" id="GO:0045087">
    <property type="term" value="P:innate immune response"/>
    <property type="evidence" value="ECO:0007669"/>
    <property type="project" value="TreeGrafter"/>
</dbReference>
<dbReference type="AlphaFoldDB" id="A0A7J7FMU3"/>
<evidence type="ECO:0000256" key="3">
    <source>
        <dbReference type="ARBA" id="ARBA00038102"/>
    </source>
</evidence>
<dbReference type="SUPFAM" id="SSF49899">
    <property type="entry name" value="Concanavalin A-like lectins/glucanases"/>
    <property type="match status" value="1"/>
</dbReference>
<dbReference type="Pfam" id="PF00354">
    <property type="entry name" value="Pentaxin"/>
    <property type="match status" value="1"/>
</dbReference>
<evidence type="ECO:0000256" key="2">
    <source>
        <dbReference type="ARBA" id="ARBA00022837"/>
    </source>
</evidence>
<name>A0A7J7FMU3_DICBM</name>
<comment type="cofactor">
    <cofactor evidence="6">
        <name>Ca(2+)</name>
        <dbReference type="ChEBI" id="CHEBI:29108"/>
    </cofactor>
    <text evidence="6">Binds 2 calcium ions per subunit.</text>
</comment>
<dbReference type="InterPro" id="IPR001759">
    <property type="entry name" value="PTX_dom"/>
</dbReference>
<comment type="caution">
    <text evidence="8">The sequence shown here is derived from an EMBL/GenBank/DDBJ whole genome shotgun (WGS) entry which is preliminary data.</text>
</comment>
<sequence length="174" mass="19221">MDARANMRGEVFIFPKGSSNAHVSLITQLEKPQQNFRAEAGLLSGAHPKIVLGQEQDSYGGGFDKSQSFVGDVGDWYIRDSVLSPEEIDKERLKQSRRKCGQMLLLAIECQKTQTQGLTLFTALINTGSAPLTDKIQAPNDQMSTVTAEEFHGEKDITEEMGHHSVTEVQMEHG</sequence>
<evidence type="ECO:0000256" key="4">
    <source>
        <dbReference type="ARBA" id="ARBA00038645"/>
    </source>
</evidence>
<organism evidence="8 9">
    <name type="scientific">Diceros bicornis minor</name>
    <name type="common">South-central black rhinoceros</name>
    <dbReference type="NCBI Taxonomy" id="77932"/>
    <lineage>
        <taxon>Eukaryota</taxon>
        <taxon>Metazoa</taxon>
        <taxon>Chordata</taxon>
        <taxon>Craniata</taxon>
        <taxon>Vertebrata</taxon>
        <taxon>Euteleostomi</taxon>
        <taxon>Mammalia</taxon>
        <taxon>Eutheria</taxon>
        <taxon>Laurasiatheria</taxon>
        <taxon>Perissodactyla</taxon>
        <taxon>Rhinocerotidae</taxon>
        <taxon>Diceros</taxon>
    </lineage>
</organism>
<keyword evidence="1 6" id="KW-0479">Metal-binding</keyword>
<evidence type="ECO:0000313" key="9">
    <source>
        <dbReference type="Proteomes" id="UP000551758"/>
    </source>
</evidence>
<keyword evidence="9" id="KW-1185">Reference proteome</keyword>
<dbReference type="PANTHER" id="PTHR45869:SF5">
    <property type="entry name" value="SERUM AMYLOID P-COMPONENT"/>
    <property type="match status" value="1"/>
</dbReference>
<dbReference type="PANTHER" id="PTHR45869">
    <property type="entry name" value="C-REACTIVE PROTEIN-RELATED"/>
    <property type="match status" value="1"/>
</dbReference>
<keyword evidence="2 6" id="KW-0106">Calcium</keyword>
<dbReference type="SMART" id="SM00159">
    <property type="entry name" value="PTX"/>
    <property type="match status" value="1"/>
</dbReference>
<evidence type="ECO:0000259" key="7">
    <source>
        <dbReference type="PROSITE" id="PS51828"/>
    </source>
</evidence>
<reference evidence="8 9" key="1">
    <citation type="journal article" date="2020" name="Mol. Biol. Evol.">
        <title>Interspecific Gene Flow and the Evolution of Specialization in Black and White Rhinoceros.</title>
        <authorList>
            <person name="Moodley Y."/>
            <person name="Westbury M.V."/>
            <person name="Russo I.M."/>
            <person name="Gopalakrishnan S."/>
            <person name="Rakotoarivelo A."/>
            <person name="Olsen R.A."/>
            <person name="Prost S."/>
            <person name="Tunstall T."/>
            <person name="Ryder O.A."/>
            <person name="Dalen L."/>
            <person name="Bruford M.W."/>
        </authorList>
    </citation>
    <scope>NUCLEOTIDE SEQUENCE [LARGE SCALE GENOMIC DNA]</scope>
    <source>
        <strain evidence="8">SBR-YM</strain>
        <tissue evidence="8">Skin</tissue>
    </source>
</reference>
<dbReference type="PRINTS" id="PR00895">
    <property type="entry name" value="PENTAXIN"/>
</dbReference>
<accession>A0A7J7FMU3</accession>
<dbReference type="EMBL" id="JACDTQ010000157">
    <property type="protein sequence ID" value="KAF5928954.1"/>
    <property type="molecule type" value="Genomic_DNA"/>
</dbReference>
<dbReference type="GO" id="GO:0001849">
    <property type="term" value="F:complement component C1q complex binding"/>
    <property type="evidence" value="ECO:0007669"/>
    <property type="project" value="TreeGrafter"/>
</dbReference>
<dbReference type="InterPro" id="IPR051005">
    <property type="entry name" value="Pentraxin_domain"/>
</dbReference>
<feature type="domain" description="Pentraxin (PTX)" evidence="7">
    <location>
        <begin position="1"/>
        <end position="127"/>
    </location>
</feature>
<evidence type="ECO:0000313" key="8">
    <source>
        <dbReference type="EMBL" id="KAF5928954.1"/>
    </source>
</evidence>
<comment type="subunit">
    <text evidence="6">Homopentamer. Pentaxin (or pentraxin) have a discoid arrangement of 5 non-covalently bound subunits.</text>
</comment>
<evidence type="ECO:0000256" key="6">
    <source>
        <dbReference type="RuleBase" id="RU362112"/>
    </source>
</evidence>
<comment type="subunit">
    <text evidence="4">Homopentamer. Pentraxin (or pentaxin) have a discoid arrangement of 5 non-covalently bound subunits.</text>
</comment>
<comment type="caution">
    <text evidence="5">Lacks conserved residue(s) required for the propagation of feature annotation.</text>
</comment>
<comment type="subcellular location">
    <subcellularLocation>
        <location evidence="6">Secreted</location>
    </subcellularLocation>
</comment>
<dbReference type="InterPro" id="IPR013320">
    <property type="entry name" value="ConA-like_dom_sf"/>
</dbReference>
<proteinExistence type="inferred from homology"/>
<dbReference type="Proteomes" id="UP000551758">
    <property type="component" value="Unassembled WGS sequence"/>
</dbReference>
<comment type="similarity">
    <text evidence="3 6">Belongs to the pentraxin family.</text>
</comment>
<dbReference type="PROSITE" id="PS51828">
    <property type="entry name" value="PTX_2"/>
    <property type="match status" value="1"/>
</dbReference>
<gene>
    <name evidence="8" type="ORF">HPG69_002728</name>
</gene>
<evidence type="ECO:0000256" key="5">
    <source>
        <dbReference type="PROSITE-ProRule" id="PRU01172"/>
    </source>
</evidence>
<evidence type="ECO:0000256" key="1">
    <source>
        <dbReference type="ARBA" id="ARBA00022723"/>
    </source>
</evidence>